<dbReference type="PROSITE" id="PS50893">
    <property type="entry name" value="ABC_TRANSPORTER_2"/>
    <property type="match status" value="1"/>
</dbReference>
<dbReference type="SMART" id="SM00382">
    <property type="entry name" value="AAA"/>
    <property type="match status" value="1"/>
</dbReference>
<dbReference type="GO" id="GO:0015421">
    <property type="term" value="F:ABC-type oligopeptide transporter activity"/>
    <property type="evidence" value="ECO:0007669"/>
    <property type="project" value="TreeGrafter"/>
</dbReference>
<keyword evidence="4 9" id="KW-0812">Transmembrane</keyword>
<dbReference type="Gene3D" id="1.20.1560.10">
    <property type="entry name" value="ABC transporter type 1, transmembrane domain"/>
    <property type="match status" value="1"/>
</dbReference>
<dbReference type="PROSITE" id="PS00211">
    <property type="entry name" value="ABC_TRANSPORTER_1"/>
    <property type="match status" value="1"/>
</dbReference>
<proteinExistence type="predicted"/>
<organism evidence="12 13">
    <name type="scientific">[Clostridium] citroniae WAL-19142</name>
    <dbReference type="NCBI Taxonomy" id="742734"/>
    <lineage>
        <taxon>Bacteria</taxon>
        <taxon>Bacillati</taxon>
        <taxon>Bacillota</taxon>
        <taxon>Clostridia</taxon>
        <taxon>Lachnospirales</taxon>
        <taxon>Lachnospiraceae</taxon>
        <taxon>Enterocloster</taxon>
    </lineage>
</organism>
<keyword evidence="8 9" id="KW-0472">Membrane</keyword>
<dbReference type="SUPFAM" id="SSF90123">
    <property type="entry name" value="ABC transporter transmembrane region"/>
    <property type="match status" value="1"/>
</dbReference>
<dbReference type="InterPro" id="IPR003593">
    <property type="entry name" value="AAA+_ATPase"/>
</dbReference>
<keyword evidence="5" id="KW-0547">Nucleotide-binding</keyword>
<evidence type="ECO:0000256" key="4">
    <source>
        <dbReference type="ARBA" id="ARBA00022692"/>
    </source>
</evidence>
<evidence type="ECO:0000256" key="7">
    <source>
        <dbReference type="ARBA" id="ARBA00022989"/>
    </source>
</evidence>
<evidence type="ECO:0000259" key="10">
    <source>
        <dbReference type="PROSITE" id="PS50893"/>
    </source>
</evidence>
<comment type="subcellular location">
    <subcellularLocation>
        <location evidence="1">Cell membrane</location>
        <topology evidence="1">Multi-pass membrane protein</topology>
    </subcellularLocation>
</comment>
<dbReference type="FunFam" id="3.40.50.300:FF:000287">
    <property type="entry name" value="Multidrug ABC transporter ATP-binding protein"/>
    <property type="match status" value="1"/>
</dbReference>
<dbReference type="AlphaFoldDB" id="A0A0J9BYR0"/>
<dbReference type="InterPro" id="IPR039421">
    <property type="entry name" value="Type_1_exporter"/>
</dbReference>
<dbReference type="GO" id="GO:0005886">
    <property type="term" value="C:plasma membrane"/>
    <property type="evidence" value="ECO:0007669"/>
    <property type="project" value="UniProtKB-SubCell"/>
</dbReference>
<dbReference type="GO" id="GO:0005524">
    <property type="term" value="F:ATP binding"/>
    <property type="evidence" value="ECO:0007669"/>
    <property type="project" value="UniProtKB-KW"/>
</dbReference>
<feature type="transmembrane region" description="Helical" evidence="9">
    <location>
        <begin position="268"/>
        <end position="286"/>
    </location>
</feature>
<evidence type="ECO:0000256" key="8">
    <source>
        <dbReference type="ARBA" id="ARBA00023136"/>
    </source>
</evidence>
<dbReference type="PANTHER" id="PTHR43394:SF1">
    <property type="entry name" value="ATP-BINDING CASSETTE SUB-FAMILY B MEMBER 10, MITOCHONDRIAL"/>
    <property type="match status" value="1"/>
</dbReference>
<dbReference type="PATRIC" id="fig|742734.4.peg.3254"/>
<evidence type="ECO:0000256" key="2">
    <source>
        <dbReference type="ARBA" id="ARBA00022448"/>
    </source>
</evidence>
<dbReference type="SUPFAM" id="SSF52540">
    <property type="entry name" value="P-loop containing nucleoside triphosphate hydrolases"/>
    <property type="match status" value="1"/>
</dbReference>
<dbReference type="InterPro" id="IPR036640">
    <property type="entry name" value="ABC1_TM_sf"/>
</dbReference>
<dbReference type="InterPro" id="IPR027417">
    <property type="entry name" value="P-loop_NTPase"/>
</dbReference>
<keyword evidence="3" id="KW-1003">Cell membrane</keyword>
<keyword evidence="6" id="KW-0067">ATP-binding</keyword>
<feature type="domain" description="ABC transporter" evidence="10">
    <location>
        <begin position="355"/>
        <end position="589"/>
    </location>
</feature>
<accession>A0A0J9BYR0</accession>
<reference evidence="12 13" key="1">
    <citation type="submission" date="2011-04" db="EMBL/GenBank/DDBJ databases">
        <title>The Genome Sequence of Clostridium citroniae WAL-19142.</title>
        <authorList>
            <consortium name="The Broad Institute Genome Sequencing Platform"/>
            <person name="Earl A."/>
            <person name="Ward D."/>
            <person name="Feldgarden M."/>
            <person name="Gevers D."/>
            <person name="Warren Y.A."/>
            <person name="Tyrrell K.L."/>
            <person name="Citron D.M."/>
            <person name="Goldstein E.J."/>
            <person name="Daigneault M."/>
            <person name="Allen-Vercoe E."/>
            <person name="Young S.K."/>
            <person name="Zeng Q."/>
            <person name="Gargeya S."/>
            <person name="Fitzgerald M."/>
            <person name="Haas B."/>
            <person name="Abouelleil A."/>
            <person name="Alvarado L."/>
            <person name="Arachchi H.M."/>
            <person name="Berlin A."/>
            <person name="Brown A."/>
            <person name="Chapman S.B."/>
            <person name="Chen Z."/>
            <person name="Dunbar C."/>
            <person name="Freedman E."/>
            <person name="Gearin G."/>
            <person name="Gellesch M."/>
            <person name="Goldberg J."/>
            <person name="Griggs A."/>
            <person name="Gujja S."/>
            <person name="Heilman E.R."/>
            <person name="Heiman D."/>
            <person name="Howarth C."/>
            <person name="Larson L."/>
            <person name="Lui A."/>
            <person name="MacDonald P.J."/>
            <person name="Mehta T."/>
            <person name="Montmayeur A."/>
            <person name="Murphy C."/>
            <person name="Neiman D."/>
            <person name="Pearson M."/>
            <person name="Priest M."/>
            <person name="Roberts A."/>
            <person name="Saif S."/>
            <person name="Shea T."/>
            <person name="Shenoy N."/>
            <person name="Sisk P."/>
            <person name="Stolte C."/>
            <person name="Sykes S."/>
            <person name="White J."/>
            <person name="Yandava C."/>
            <person name="Wortman J."/>
            <person name="Nusbaum C."/>
            <person name="Birren B."/>
        </authorList>
    </citation>
    <scope>NUCLEOTIDE SEQUENCE [LARGE SCALE GENOMIC DNA]</scope>
    <source>
        <strain evidence="12 13">WAL-19142</strain>
    </source>
</reference>
<dbReference type="Gene3D" id="3.40.50.300">
    <property type="entry name" value="P-loop containing nucleotide triphosphate hydrolases"/>
    <property type="match status" value="1"/>
</dbReference>
<dbReference type="OrthoDB" id="9762778at2"/>
<dbReference type="CDD" id="cd03254">
    <property type="entry name" value="ABCC_Glucan_exporter_like"/>
    <property type="match status" value="1"/>
</dbReference>
<evidence type="ECO:0000259" key="11">
    <source>
        <dbReference type="PROSITE" id="PS50929"/>
    </source>
</evidence>
<protein>
    <recommendedName>
        <fullName evidence="14">ABC transporter</fullName>
    </recommendedName>
</protein>
<evidence type="ECO:0000313" key="13">
    <source>
        <dbReference type="Proteomes" id="UP000037392"/>
    </source>
</evidence>
<evidence type="ECO:0000256" key="6">
    <source>
        <dbReference type="ARBA" id="ARBA00022840"/>
    </source>
</evidence>
<evidence type="ECO:0008006" key="14">
    <source>
        <dbReference type="Google" id="ProtNLM"/>
    </source>
</evidence>
<dbReference type="GeneID" id="93162425"/>
<dbReference type="CDD" id="cd18547">
    <property type="entry name" value="ABC_6TM_Tm288_like"/>
    <property type="match status" value="1"/>
</dbReference>
<keyword evidence="7 9" id="KW-1133">Transmembrane helix</keyword>
<evidence type="ECO:0000256" key="5">
    <source>
        <dbReference type="ARBA" id="ARBA00022741"/>
    </source>
</evidence>
<gene>
    <name evidence="12" type="ORF">HMPREF9470_03042</name>
</gene>
<evidence type="ECO:0000313" key="12">
    <source>
        <dbReference type="EMBL" id="KMW18132.1"/>
    </source>
</evidence>
<dbReference type="PROSITE" id="PS50929">
    <property type="entry name" value="ABC_TM1F"/>
    <property type="match status" value="1"/>
</dbReference>
<feature type="transmembrane region" description="Helical" evidence="9">
    <location>
        <begin position="75"/>
        <end position="101"/>
    </location>
</feature>
<dbReference type="PANTHER" id="PTHR43394">
    <property type="entry name" value="ATP-DEPENDENT PERMEASE MDL1, MITOCHONDRIAL"/>
    <property type="match status" value="1"/>
</dbReference>
<name>A0A0J9BYR0_9FIRM</name>
<feature type="domain" description="ABC transmembrane type-1" evidence="11">
    <location>
        <begin position="31"/>
        <end position="321"/>
    </location>
</feature>
<evidence type="ECO:0000256" key="9">
    <source>
        <dbReference type="SAM" id="Phobius"/>
    </source>
</evidence>
<dbReference type="EMBL" id="ADLK01000024">
    <property type="protein sequence ID" value="KMW18132.1"/>
    <property type="molecule type" value="Genomic_DNA"/>
</dbReference>
<dbReference type="InterPro" id="IPR003439">
    <property type="entry name" value="ABC_transporter-like_ATP-bd"/>
</dbReference>
<dbReference type="Pfam" id="PF00005">
    <property type="entry name" value="ABC_tran"/>
    <property type="match status" value="1"/>
</dbReference>
<keyword evidence="2" id="KW-0813">Transport</keyword>
<dbReference type="Proteomes" id="UP000037392">
    <property type="component" value="Unassembled WGS sequence"/>
</dbReference>
<sequence>MKPSSHNKKPDPNAVFRRLLRFMGPYRKGLAVSVVFIILSSLFNSFGPFVLGMATDALAGLVTGGEPVYGEIRRFAVILILLASIYILYAVFKYISTVILVRVSQKTIRDLRNGIDRKFVKLPLNYFDTNTYGDVLSRITNDVDTISNSLQQSLEQIVTAVTSVLCILAMMLFISPILTLIGIVTVPLALVFSMKIAGASQKYFKNQQETLGELNGYVEEMYTGHTIVSAYGTEEETIDEFEETNRTLYDSGWRSQFMSSTMMPVTQGMANLGYVFVVIVGGAFAIDGRMTIGMIQSFIQYLRQFSQPINQTVQIANVLQSTAAAAARVFEFMDETEEVADPEHPVVLESVDGSVEFKHVKFGYLPYHTLMHDVSLRVEPGSKVAIVGPTGAGKTTLINLLLRFYDVNDGEILVSGIPIKKMRRMDLRAVFGLVLQDTWLFTGSIMENIRYGRLDAGDEEVMEAARAARADTFIHTLPDGYQFVLQEGAANLAQGERQLLTIARAILSDSPIMILDEATSSVDTRTEVLIQEAMAVLMKGRTSFVIAHRLSTIKDADMILYMQEGDIKEVGTHGDLIARDGLYAKLYNSQFANENG</sequence>
<comment type="caution">
    <text evidence="12">The sequence shown here is derived from an EMBL/GenBank/DDBJ whole genome shotgun (WGS) entry which is preliminary data.</text>
</comment>
<dbReference type="InterPro" id="IPR011527">
    <property type="entry name" value="ABC1_TM_dom"/>
</dbReference>
<dbReference type="GO" id="GO:0016887">
    <property type="term" value="F:ATP hydrolysis activity"/>
    <property type="evidence" value="ECO:0007669"/>
    <property type="project" value="InterPro"/>
</dbReference>
<dbReference type="InterPro" id="IPR017871">
    <property type="entry name" value="ABC_transporter-like_CS"/>
</dbReference>
<evidence type="ECO:0000256" key="1">
    <source>
        <dbReference type="ARBA" id="ARBA00004651"/>
    </source>
</evidence>
<dbReference type="Pfam" id="PF00664">
    <property type="entry name" value="ABC_membrane"/>
    <property type="match status" value="1"/>
</dbReference>
<dbReference type="FunFam" id="1.20.1560.10:FF:000011">
    <property type="entry name" value="Multidrug ABC transporter ATP-binding protein"/>
    <property type="match status" value="1"/>
</dbReference>
<dbReference type="RefSeq" id="WP_045092505.1">
    <property type="nucleotide sequence ID" value="NZ_KQ235879.1"/>
</dbReference>
<evidence type="ECO:0000256" key="3">
    <source>
        <dbReference type="ARBA" id="ARBA00022475"/>
    </source>
</evidence>